<dbReference type="EMBL" id="OFSP01000050">
    <property type="protein sequence ID" value="SOY75538.1"/>
    <property type="molecule type" value="Genomic_DNA"/>
</dbReference>
<protein>
    <submittedName>
        <fullName evidence="1">Uncharacterized protein</fullName>
    </submittedName>
</protein>
<reference evidence="1 2" key="1">
    <citation type="submission" date="2018-01" db="EMBL/GenBank/DDBJ databases">
        <authorList>
            <person name="Clerissi C."/>
        </authorList>
    </citation>
    <scope>NUCLEOTIDE SEQUENCE [LARGE SCALE GENOMIC DNA]</scope>
    <source>
        <strain evidence="1">Cupriavidus taiwanensis STM 3521</strain>
        <plasmid evidence="2">cbm2589_p</plasmid>
    </source>
</reference>
<proteinExistence type="predicted"/>
<accession>A0A975XKA5</accession>
<gene>
    <name evidence="1" type="ORF">CBM2589_P190006</name>
</gene>
<comment type="caution">
    <text evidence="1">The sequence shown here is derived from an EMBL/GenBank/DDBJ whole genome shotgun (WGS) entry which is preliminary data.</text>
</comment>
<dbReference type="Proteomes" id="UP000256297">
    <property type="component" value="Plasmid CBM2589_p"/>
</dbReference>
<name>A0A975XKA5_9BURK</name>
<sequence>MGTPVTPGAHTAHREGRACPTWARSAHVRPDVSGVLELDLGGYGAFHSRRFDTMEVAPKVDQGVAIIARPHGFDLTEKHGVRANVHHGCDFAVQSADGAGNHGGTGHQPIPFHIGKTLLDRDALAREPDSRVLLIRCENIDAKAAVLTHNLVVLAATIDTDKQSWRLVRDAAHCRYCAAGQSTFAVTSDDVDRGP</sequence>
<evidence type="ECO:0000313" key="2">
    <source>
        <dbReference type="Proteomes" id="UP000256297"/>
    </source>
</evidence>
<dbReference type="AlphaFoldDB" id="A0A975XKA5"/>
<geneLocation type="plasmid" evidence="2">
    <name>cbm2589_p</name>
</geneLocation>
<organism evidence="1 2">
    <name type="scientific">Cupriavidus taiwanensis</name>
    <dbReference type="NCBI Taxonomy" id="164546"/>
    <lineage>
        <taxon>Bacteria</taxon>
        <taxon>Pseudomonadati</taxon>
        <taxon>Pseudomonadota</taxon>
        <taxon>Betaproteobacteria</taxon>
        <taxon>Burkholderiales</taxon>
        <taxon>Burkholderiaceae</taxon>
        <taxon>Cupriavidus</taxon>
    </lineage>
</organism>
<evidence type="ECO:0000313" key="1">
    <source>
        <dbReference type="EMBL" id="SOY75538.1"/>
    </source>
</evidence>